<keyword evidence="2" id="KW-1185">Reference proteome</keyword>
<gene>
    <name evidence="1" type="ORF">G9H71_19240</name>
</gene>
<proteinExistence type="predicted"/>
<sequence>MSGFTVDPAALEEFAAACEGASGQAAGLDPGAAMATVPAAVPETATAEQAARLGIALTVSCQAAGDAFAALAGNARSNAAGYLGADGGAESTLSGLVGAR</sequence>
<protein>
    <recommendedName>
        <fullName evidence="3">Excreted virulence factor EspC (Type VII ESX diderm)</fullName>
    </recommendedName>
</protein>
<reference evidence="1 2" key="1">
    <citation type="submission" date="2020-03" db="EMBL/GenBank/DDBJ databases">
        <title>Two novel Motilibacter sp.</title>
        <authorList>
            <person name="Liu S."/>
        </authorList>
    </citation>
    <scope>NUCLEOTIDE SEQUENCE [LARGE SCALE GENOMIC DNA]</scope>
    <source>
        <strain evidence="1 2">E257</strain>
    </source>
</reference>
<comment type="caution">
    <text evidence="1">The sequence shown here is derived from an EMBL/GenBank/DDBJ whole genome shotgun (WGS) entry which is preliminary data.</text>
</comment>
<dbReference type="RefSeq" id="WP_166284404.1">
    <property type="nucleotide sequence ID" value="NZ_JAANNP010000070.1"/>
</dbReference>
<dbReference type="EMBL" id="JAANNP010000070">
    <property type="protein sequence ID" value="NHC15922.1"/>
    <property type="molecule type" value="Genomic_DNA"/>
</dbReference>
<evidence type="ECO:0000313" key="2">
    <source>
        <dbReference type="Proteomes" id="UP000800981"/>
    </source>
</evidence>
<accession>A0ABX0GYN9</accession>
<evidence type="ECO:0000313" key="1">
    <source>
        <dbReference type="EMBL" id="NHC15922.1"/>
    </source>
</evidence>
<evidence type="ECO:0008006" key="3">
    <source>
        <dbReference type="Google" id="ProtNLM"/>
    </source>
</evidence>
<name>A0ABX0GYN9_9ACTN</name>
<organism evidence="1 2">
    <name type="scientific">Motilibacter deserti</name>
    <dbReference type="NCBI Taxonomy" id="2714956"/>
    <lineage>
        <taxon>Bacteria</taxon>
        <taxon>Bacillati</taxon>
        <taxon>Actinomycetota</taxon>
        <taxon>Actinomycetes</taxon>
        <taxon>Motilibacterales</taxon>
        <taxon>Motilibacteraceae</taxon>
        <taxon>Motilibacter</taxon>
    </lineage>
</organism>
<dbReference type="Proteomes" id="UP000800981">
    <property type="component" value="Unassembled WGS sequence"/>
</dbReference>